<dbReference type="EMBL" id="CM007896">
    <property type="protein sequence ID" value="OTG20003.1"/>
    <property type="molecule type" value="Genomic_DNA"/>
</dbReference>
<keyword evidence="4" id="KW-1185">Reference proteome</keyword>
<dbReference type="EMBL" id="MNCJ02000316">
    <property type="protein sequence ID" value="KAF5823687.1"/>
    <property type="molecule type" value="Genomic_DNA"/>
</dbReference>
<organism evidence="3 4">
    <name type="scientific">Helianthus annuus</name>
    <name type="common">Common sunflower</name>
    <dbReference type="NCBI Taxonomy" id="4232"/>
    <lineage>
        <taxon>Eukaryota</taxon>
        <taxon>Viridiplantae</taxon>
        <taxon>Streptophyta</taxon>
        <taxon>Embryophyta</taxon>
        <taxon>Tracheophyta</taxon>
        <taxon>Spermatophyta</taxon>
        <taxon>Magnoliopsida</taxon>
        <taxon>eudicotyledons</taxon>
        <taxon>Gunneridae</taxon>
        <taxon>Pentapetalae</taxon>
        <taxon>asterids</taxon>
        <taxon>campanulids</taxon>
        <taxon>Asterales</taxon>
        <taxon>Asteraceae</taxon>
        <taxon>Asteroideae</taxon>
        <taxon>Heliantheae alliance</taxon>
        <taxon>Heliantheae</taxon>
        <taxon>Helianthus</taxon>
    </lineage>
</organism>
<dbReference type="STRING" id="4232.A0A251UAC1"/>
<proteinExistence type="predicted"/>
<protein>
    <submittedName>
        <fullName evidence="3">Uncharacterized protein</fullName>
    </submittedName>
</protein>
<dbReference type="Proteomes" id="UP000215914">
    <property type="component" value="Chromosome 7"/>
</dbReference>
<dbReference type="AlphaFoldDB" id="A0A251UAC1"/>
<reference evidence="2 4" key="1">
    <citation type="journal article" date="2017" name="Nature">
        <title>The sunflower genome provides insights into oil metabolism, flowering and Asterid evolution.</title>
        <authorList>
            <person name="Badouin H."/>
            <person name="Gouzy J."/>
            <person name="Grassa C.J."/>
            <person name="Murat F."/>
            <person name="Staton S.E."/>
            <person name="Cottret L."/>
            <person name="Lelandais-Briere C."/>
            <person name="Owens G.L."/>
            <person name="Carrere S."/>
            <person name="Mayjonade B."/>
            <person name="Legrand L."/>
            <person name="Gill N."/>
            <person name="Kane N.C."/>
            <person name="Bowers J.E."/>
            <person name="Hubner S."/>
            <person name="Bellec A."/>
            <person name="Berard A."/>
            <person name="Berges H."/>
            <person name="Blanchet N."/>
            <person name="Boniface M.C."/>
            <person name="Brunel D."/>
            <person name="Catrice O."/>
            <person name="Chaidir N."/>
            <person name="Claudel C."/>
            <person name="Donnadieu C."/>
            <person name="Faraut T."/>
            <person name="Fievet G."/>
            <person name="Helmstetter N."/>
            <person name="King M."/>
            <person name="Knapp S.J."/>
            <person name="Lai Z."/>
            <person name="Le Paslier M.C."/>
            <person name="Lippi Y."/>
            <person name="Lorenzon L."/>
            <person name="Mandel J.R."/>
            <person name="Marage G."/>
            <person name="Marchand G."/>
            <person name="Marquand E."/>
            <person name="Bret-Mestries E."/>
            <person name="Morien E."/>
            <person name="Nambeesan S."/>
            <person name="Nguyen T."/>
            <person name="Pegot-Espagnet P."/>
            <person name="Pouilly N."/>
            <person name="Raftis F."/>
            <person name="Sallet E."/>
            <person name="Schiex T."/>
            <person name="Thomas J."/>
            <person name="Vandecasteele C."/>
            <person name="Vares D."/>
            <person name="Vear F."/>
            <person name="Vautrin S."/>
            <person name="Crespi M."/>
            <person name="Mangin B."/>
            <person name="Burke J.M."/>
            <person name="Salse J."/>
            <person name="Munos S."/>
            <person name="Vincourt P."/>
            <person name="Rieseberg L.H."/>
            <person name="Langlade N.B."/>
        </authorList>
    </citation>
    <scope>NUCLEOTIDE SEQUENCE [LARGE SCALE GENOMIC DNA]</scope>
    <source>
        <strain evidence="4">cv. SF193</strain>
        <tissue evidence="2">Leaves</tissue>
    </source>
</reference>
<dbReference type="InParanoid" id="A0A251UAC1"/>
<accession>A0A251UAC1</accession>
<evidence type="ECO:0000256" key="1">
    <source>
        <dbReference type="SAM" id="MobiDB-lite"/>
    </source>
</evidence>
<reference evidence="3" key="2">
    <citation type="submission" date="2017-02" db="EMBL/GenBank/DDBJ databases">
        <title>Sunflower complete genome.</title>
        <authorList>
            <person name="Langlade N."/>
            <person name="Munos S."/>
        </authorList>
    </citation>
    <scope>NUCLEOTIDE SEQUENCE [LARGE SCALE GENOMIC DNA]</scope>
    <source>
        <tissue evidence="3">Leaves</tissue>
    </source>
</reference>
<reference evidence="2" key="3">
    <citation type="submission" date="2020-06" db="EMBL/GenBank/DDBJ databases">
        <title>Helianthus annuus Genome sequencing and assembly Release 2.</title>
        <authorList>
            <person name="Gouzy J."/>
            <person name="Langlade N."/>
            <person name="Munos S."/>
        </authorList>
    </citation>
    <scope>NUCLEOTIDE SEQUENCE</scope>
    <source>
        <tissue evidence="2">Leaves</tissue>
    </source>
</reference>
<feature type="region of interest" description="Disordered" evidence="1">
    <location>
        <begin position="101"/>
        <end position="121"/>
    </location>
</feature>
<dbReference type="Gramene" id="mRNA:HanXRQr2_Chr01g0040981">
    <property type="protein sequence ID" value="mRNA:HanXRQr2_Chr01g0040981"/>
    <property type="gene ID" value="HanXRQr2_Chr01g0040981"/>
</dbReference>
<sequence>METEQKVVDIPPPASQNETLTQLIAAEEISAAACDDKPNRLAVGRLYNDMCKIIEENTVDSVETYIANKPASFKLKKNLQPLELIHQEIIKTISPVIKTEKRNGDVATSSPHQHEPGPVNGTATADVYEEYKLTVTSYFPNCVYEDLTLMSDDCKITSITKLSLLAHIKQLLHCVLLTYNYGTVVRCNRSHVVKYMFTNLYLVEPEFACFTRTVVAGYTRVNWVDRK</sequence>
<evidence type="ECO:0000313" key="2">
    <source>
        <dbReference type="EMBL" id="KAF5823687.1"/>
    </source>
</evidence>
<name>A0A251UAC1_HELAN</name>
<evidence type="ECO:0000313" key="3">
    <source>
        <dbReference type="EMBL" id="OTG20003.1"/>
    </source>
</evidence>
<evidence type="ECO:0000313" key="4">
    <source>
        <dbReference type="Proteomes" id="UP000215914"/>
    </source>
</evidence>
<gene>
    <name evidence="3" type="ORF">HannXRQ_Chr07g0188191</name>
    <name evidence="2" type="ORF">HanXRQr2_Chr01g0040981</name>
</gene>